<organism evidence="2 3">
    <name type="scientific">Streptomyces thermocoprophilus</name>
    <dbReference type="NCBI Taxonomy" id="78356"/>
    <lineage>
        <taxon>Bacteria</taxon>
        <taxon>Bacillati</taxon>
        <taxon>Actinomycetota</taxon>
        <taxon>Actinomycetes</taxon>
        <taxon>Kitasatosporales</taxon>
        <taxon>Streptomycetaceae</taxon>
        <taxon>Streptomyces</taxon>
    </lineage>
</organism>
<dbReference type="RefSeq" id="WP_247468887.1">
    <property type="nucleotide sequence ID" value="NZ_JBHMAR010000046.1"/>
</dbReference>
<keyword evidence="1" id="KW-0349">Heme</keyword>
<comment type="similarity">
    <text evidence="1">Belongs to the cytochrome P450 family.</text>
</comment>
<proteinExistence type="inferred from homology"/>
<dbReference type="PROSITE" id="PS00086">
    <property type="entry name" value="CYTOCHROME_P450"/>
    <property type="match status" value="1"/>
</dbReference>
<dbReference type="SUPFAM" id="SSF48264">
    <property type="entry name" value="Cytochrome P450"/>
    <property type="match status" value="1"/>
</dbReference>
<dbReference type="InterPro" id="IPR001128">
    <property type="entry name" value="Cyt_P450"/>
</dbReference>
<evidence type="ECO:0000313" key="2">
    <source>
        <dbReference type="EMBL" id="MFB9738368.1"/>
    </source>
</evidence>
<comment type="caution">
    <text evidence="2">The sequence shown here is derived from an EMBL/GenBank/DDBJ whole genome shotgun (WGS) entry which is preliminary data.</text>
</comment>
<accession>A0ABV5VKK8</accession>
<keyword evidence="1" id="KW-0408">Iron</keyword>
<dbReference type="EMBL" id="JBHMAR010000046">
    <property type="protein sequence ID" value="MFB9738368.1"/>
    <property type="molecule type" value="Genomic_DNA"/>
</dbReference>
<dbReference type="Pfam" id="PF00067">
    <property type="entry name" value="p450"/>
    <property type="match status" value="1"/>
</dbReference>
<keyword evidence="1" id="KW-0479">Metal-binding</keyword>
<sequence length="81" mass="8735">MTRWVKAFGTGPRKCIGEQFGLIEATPALATITSRWRLSPPADAHRVRPGLVATLIPRGLRLQVTARTPAPAPDTPATRPP</sequence>
<dbReference type="InterPro" id="IPR017972">
    <property type="entry name" value="Cyt_P450_CS"/>
</dbReference>
<dbReference type="InterPro" id="IPR036396">
    <property type="entry name" value="Cyt_P450_sf"/>
</dbReference>
<name>A0ABV5VKK8_9ACTN</name>
<dbReference type="Proteomes" id="UP001589703">
    <property type="component" value="Unassembled WGS sequence"/>
</dbReference>
<evidence type="ECO:0000256" key="1">
    <source>
        <dbReference type="RuleBase" id="RU000461"/>
    </source>
</evidence>
<keyword evidence="1" id="KW-0503">Monooxygenase</keyword>
<reference evidence="2 3" key="1">
    <citation type="submission" date="2024-09" db="EMBL/GenBank/DDBJ databases">
        <authorList>
            <person name="Sun Q."/>
            <person name="Mori K."/>
        </authorList>
    </citation>
    <scope>NUCLEOTIDE SEQUENCE [LARGE SCALE GENOMIC DNA]</scope>
    <source>
        <strain evidence="2 3">JCM 10918</strain>
    </source>
</reference>
<gene>
    <name evidence="2" type="ORF">ACFFRO_25135</name>
</gene>
<keyword evidence="3" id="KW-1185">Reference proteome</keyword>
<protein>
    <submittedName>
        <fullName evidence="2">Cytochrome P450</fullName>
    </submittedName>
</protein>
<keyword evidence="1" id="KW-0560">Oxidoreductase</keyword>
<evidence type="ECO:0000313" key="3">
    <source>
        <dbReference type="Proteomes" id="UP001589703"/>
    </source>
</evidence>
<dbReference type="Gene3D" id="1.10.630.10">
    <property type="entry name" value="Cytochrome P450"/>
    <property type="match status" value="1"/>
</dbReference>